<dbReference type="RefSeq" id="WP_266058023.1">
    <property type="nucleotide sequence ID" value="NZ_JAPFQN010000010.1"/>
</dbReference>
<gene>
    <name evidence="1" type="ORF">OO013_16295</name>
</gene>
<accession>A0ABT3RUV8</accession>
<evidence type="ECO:0008006" key="3">
    <source>
        <dbReference type="Google" id="ProtNLM"/>
    </source>
</evidence>
<sequence length="297" mass="34603">MKRLPIFIILVTVFMSCSENEKSGKMKYLVDEIPTNIPIEFKNDIVPENKLIHKGIFSPDLEEYYYTISDPSFEKFDIYVIKKEDDKWSNPRKAFFNSNYSEHGMCFSPEGNTLYFSSTRPVEVSEVSQTWHIWKSEKVEGKWSEPTYVDIPNLRDKLVSHPTLSNSGTLYFHSGNLDYSEMDIYRSRKINNEFKAAERVPIDMNTEAAKCTPFISPQEDYMIFASIGDQLDLMISFNDGNGHWINTRKLNNKINDFGQGNPYVTPDNKFLFFTTGRPEDKAWKIKWVNIQSELKIN</sequence>
<evidence type="ECO:0000313" key="2">
    <source>
        <dbReference type="Proteomes" id="UP001209885"/>
    </source>
</evidence>
<dbReference type="Pfam" id="PF07676">
    <property type="entry name" value="PD40"/>
    <property type="match status" value="1"/>
</dbReference>
<dbReference type="SUPFAM" id="SSF82171">
    <property type="entry name" value="DPP6 N-terminal domain-like"/>
    <property type="match status" value="1"/>
</dbReference>
<keyword evidence="2" id="KW-1185">Reference proteome</keyword>
<dbReference type="InterPro" id="IPR011659">
    <property type="entry name" value="WD40"/>
</dbReference>
<proteinExistence type="predicted"/>
<name>A0ABT3RUV8_9BACT</name>
<reference evidence="1 2" key="1">
    <citation type="submission" date="2022-11" db="EMBL/GenBank/DDBJ databases">
        <title>The characterization of three novel Bacteroidetes species and genomic analysis of their roles in tidal elemental geochemical cycles.</title>
        <authorList>
            <person name="Ma K."/>
        </authorList>
    </citation>
    <scope>NUCLEOTIDE SEQUENCE [LARGE SCALE GENOMIC DNA]</scope>
    <source>
        <strain evidence="1 2">M17</strain>
    </source>
</reference>
<dbReference type="Proteomes" id="UP001209885">
    <property type="component" value="Unassembled WGS sequence"/>
</dbReference>
<dbReference type="Gene3D" id="2.120.10.30">
    <property type="entry name" value="TolB, C-terminal domain"/>
    <property type="match status" value="1"/>
</dbReference>
<dbReference type="InterPro" id="IPR011042">
    <property type="entry name" value="6-blade_b-propeller_TolB-like"/>
</dbReference>
<dbReference type="EMBL" id="JAPFQN010000010">
    <property type="protein sequence ID" value="MCX2745441.1"/>
    <property type="molecule type" value="Genomic_DNA"/>
</dbReference>
<organism evidence="1 2">
    <name type="scientific">Mangrovivirga halotolerans</name>
    <dbReference type="NCBI Taxonomy" id="2993936"/>
    <lineage>
        <taxon>Bacteria</taxon>
        <taxon>Pseudomonadati</taxon>
        <taxon>Bacteroidota</taxon>
        <taxon>Cytophagia</taxon>
        <taxon>Cytophagales</taxon>
        <taxon>Mangrovivirgaceae</taxon>
        <taxon>Mangrovivirga</taxon>
    </lineage>
</organism>
<protein>
    <recommendedName>
        <fullName evidence="3">WD40 repeat protein</fullName>
    </recommendedName>
</protein>
<evidence type="ECO:0000313" key="1">
    <source>
        <dbReference type="EMBL" id="MCX2745441.1"/>
    </source>
</evidence>
<dbReference type="PROSITE" id="PS51257">
    <property type="entry name" value="PROKAR_LIPOPROTEIN"/>
    <property type="match status" value="1"/>
</dbReference>
<comment type="caution">
    <text evidence="1">The sequence shown here is derived from an EMBL/GenBank/DDBJ whole genome shotgun (WGS) entry which is preliminary data.</text>
</comment>